<dbReference type="EMBL" id="JACDUR010000002">
    <property type="protein sequence ID" value="MBA2890560.1"/>
    <property type="molecule type" value="Genomic_DNA"/>
</dbReference>
<dbReference type="Pfam" id="PF03621">
    <property type="entry name" value="MbtH"/>
    <property type="match status" value="1"/>
</dbReference>
<accession>A0A7W0HP71</accession>
<dbReference type="InterPro" id="IPR037407">
    <property type="entry name" value="MLP_fam"/>
</dbReference>
<dbReference type="AlphaFoldDB" id="A0A7W0HP71"/>
<evidence type="ECO:0000313" key="3">
    <source>
        <dbReference type="Proteomes" id="UP000530928"/>
    </source>
</evidence>
<evidence type="ECO:0000259" key="1">
    <source>
        <dbReference type="SMART" id="SM00923"/>
    </source>
</evidence>
<organism evidence="2 3">
    <name type="scientific">Nonomuraea soli</name>
    <dbReference type="NCBI Taxonomy" id="1032476"/>
    <lineage>
        <taxon>Bacteria</taxon>
        <taxon>Bacillati</taxon>
        <taxon>Actinomycetota</taxon>
        <taxon>Actinomycetes</taxon>
        <taxon>Streptosporangiales</taxon>
        <taxon>Streptosporangiaceae</taxon>
        <taxon>Nonomuraea</taxon>
    </lineage>
</organism>
<gene>
    <name evidence="2" type="ORF">HNR30_001901</name>
</gene>
<name>A0A7W0HP71_9ACTN</name>
<dbReference type="InterPro" id="IPR005153">
    <property type="entry name" value="MbtH-like_dom"/>
</dbReference>
<proteinExistence type="predicted"/>
<dbReference type="SMART" id="SM00923">
    <property type="entry name" value="MbtH"/>
    <property type="match status" value="1"/>
</dbReference>
<dbReference type="SUPFAM" id="SSF160582">
    <property type="entry name" value="MbtH-like"/>
    <property type="match status" value="1"/>
</dbReference>
<dbReference type="GO" id="GO:0019290">
    <property type="term" value="P:siderophore biosynthetic process"/>
    <property type="evidence" value="ECO:0007669"/>
    <property type="project" value="TreeGrafter"/>
</dbReference>
<sequence>MNAEETSMMWVVVNHEEQYSIWWSDREPPAGWRGAGFEGSREECLEHIAAVWTDMRPLSVRPVTDEAAGGSG</sequence>
<dbReference type="InterPro" id="IPR038020">
    <property type="entry name" value="MbtH-like_sf"/>
</dbReference>
<protein>
    <submittedName>
        <fullName evidence="2">MbtH protein</fullName>
    </submittedName>
</protein>
<reference evidence="2 3" key="1">
    <citation type="submission" date="2020-07" db="EMBL/GenBank/DDBJ databases">
        <title>Genomic Encyclopedia of Type Strains, Phase IV (KMG-IV): sequencing the most valuable type-strain genomes for metagenomic binning, comparative biology and taxonomic classification.</title>
        <authorList>
            <person name="Goeker M."/>
        </authorList>
    </citation>
    <scope>NUCLEOTIDE SEQUENCE [LARGE SCALE GENOMIC DNA]</scope>
    <source>
        <strain evidence="2 3">DSM 45533</strain>
    </source>
</reference>
<comment type="caution">
    <text evidence="2">The sequence shown here is derived from an EMBL/GenBank/DDBJ whole genome shotgun (WGS) entry which is preliminary data.</text>
</comment>
<dbReference type="Gene3D" id="3.90.820.10">
    <property type="entry name" value="Structural Genomics, Unknown Function 30-nov-00 1gh9 Mol_id"/>
    <property type="match status" value="1"/>
</dbReference>
<dbReference type="PANTHER" id="PTHR38444:SF1">
    <property type="entry name" value="ENTEROBACTIN BIOSYNTHESIS PROTEIN YBDZ"/>
    <property type="match status" value="1"/>
</dbReference>
<evidence type="ECO:0000313" key="2">
    <source>
        <dbReference type="EMBL" id="MBA2890560.1"/>
    </source>
</evidence>
<keyword evidence="3" id="KW-1185">Reference proteome</keyword>
<dbReference type="Proteomes" id="UP000530928">
    <property type="component" value="Unassembled WGS sequence"/>
</dbReference>
<dbReference type="GO" id="GO:0005829">
    <property type="term" value="C:cytosol"/>
    <property type="evidence" value="ECO:0007669"/>
    <property type="project" value="TreeGrafter"/>
</dbReference>
<feature type="domain" description="MbtH-like" evidence="1">
    <location>
        <begin position="1"/>
        <end position="50"/>
    </location>
</feature>
<dbReference type="PANTHER" id="PTHR38444">
    <property type="entry name" value="ENTEROBACTIN BIOSYNTHESIS PROTEIN YBDZ"/>
    <property type="match status" value="1"/>
</dbReference>